<protein>
    <submittedName>
        <fullName evidence="2">Uncharacterized protein</fullName>
    </submittedName>
</protein>
<proteinExistence type="predicted"/>
<evidence type="ECO:0000313" key="3">
    <source>
        <dbReference type="Proteomes" id="UP000694545"/>
    </source>
</evidence>
<name>A0A8D2Q606_VARKO</name>
<reference evidence="2" key="1">
    <citation type="submission" date="2025-08" db="UniProtKB">
        <authorList>
            <consortium name="Ensembl"/>
        </authorList>
    </citation>
    <scope>IDENTIFICATION</scope>
</reference>
<sequence>GRWFNWELSQLLLIAWHNFFGCFAGRVRIEGKGSSKVVIRLQNTHNATTAFPSLSYPFTEKKDFPSPPDTVPGGEGKPWDALEDWNAIAISEEVAKRAFEKYVATKCCYSEVPAREMEIREAQSFNTYRYCLETFVESRSSKWKTEPYRGDPVDSSPDGMAPYPWAVRVDASAMFKNETRKVIVPHTSSVMVD</sequence>
<evidence type="ECO:0000256" key="1">
    <source>
        <dbReference type="SAM" id="SignalP"/>
    </source>
</evidence>
<reference evidence="2" key="2">
    <citation type="submission" date="2025-09" db="UniProtKB">
        <authorList>
            <consortium name="Ensembl"/>
        </authorList>
    </citation>
    <scope>IDENTIFICATION</scope>
</reference>
<dbReference type="AlphaFoldDB" id="A0A8D2Q606"/>
<evidence type="ECO:0000313" key="2">
    <source>
        <dbReference type="Ensembl" id="ENSVKKP00000022144.1"/>
    </source>
</evidence>
<feature type="chain" id="PRO_5034786908" evidence="1">
    <location>
        <begin position="25"/>
        <end position="193"/>
    </location>
</feature>
<dbReference type="Ensembl" id="ENSVKKT00000022694.1">
    <property type="protein sequence ID" value="ENSVKKP00000022144.1"/>
    <property type="gene ID" value="ENSVKKG00000014780.1"/>
</dbReference>
<keyword evidence="1" id="KW-0732">Signal</keyword>
<organism evidence="2 3">
    <name type="scientific">Varanus komodoensis</name>
    <name type="common">Komodo dragon</name>
    <dbReference type="NCBI Taxonomy" id="61221"/>
    <lineage>
        <taxon>Eukaryota</taxon>
        <taxon>Metazoa</taxon>
        <taxon>Chordata</taxon>
        <taxon>Craniata</taxon>
        <taxon>Vertebrata</taxon>
        <taxon>Euteleostomi</taxon>
        <taxon>Lepidosauria</taxon>
        <taxon>Squamata</taxon>
        <taxon>Bifurcata</taxon>
        <taxon>Unidentata</taxon>
        <taxon>Episquamata</taxon>
        <taxon>Toxicofera</taxon>
        <taxon>Anguimorpha</taxon>
        <taxon>Paleoanguimorpha</taxon>
        <taxon>Varanoidea</taxon>
        <taxon>Varanidae</taxon>
        <taxon>Varanus</taxon>
    </lineage>
</organism>
<dbReference type="Proteomes" id="UP000694545">
    <property type="component" value="Unplaced"/>
</dbReference>
<dbReference type="PANTHER" id="PTHR48465:SF1">
    <property type="entry name" value="PROTEIN SSUH2 HOMOLOG"/>
    <property type="match status" value="1"/>
</dbReference>
<keyword evidence="3" id="KW-1185">Reference proteome</keyword>
<feature type="signal peptide" evidence="1">
    <location>
        <begin position="1"/>
        <end position="24"/>
    </location>
</feature>
<dbReference type="PANTHER" id="PTHR48465">
    <property type="entry name" value="PROTEIN SSUH2 HOMOLOG"/>
    <property type="match status" value="1"/>
</dbReference>
<accession>A0A8D2Q606</accession>
<dbReference type="InterPro" id="IPR052789">
    <property type="entry name" value="SSUH2_homolog"/>
</dbReference>